<gene>
    <name evidence="2" type="ORF">B0H66DRAFT_569728</name>
</gene>
<sequence>MIASHSFIMRRATILLALLTAAPHLVCADSGTVWVTPHESYSSSVGVLGCKVNTDRIAYWPPSVDCTNICVALSYEGRRVNLLRIDQSQGAHDVSYDAWNYLYTGYSATEKPTAGGAMAMEYEDVDISECADLIYTDDGKMPLSAPNSMNFLASCLDQKDSWVGNNHVLYNIMDAICTWGYDEQCTLDWPAANQAACPHGLGTPAALTSAPVYNIQYPTGAKVLAGTPAQPGVVGDVPAGSGGGHVGFKGSATIILISSPFMFWLLW</sequence>
<reference evidence="2" key="1">
    <citation type="journal article" date="2023" name="Mol. Phylogenet. Evol.">
        <title>Genome-scale phylogeny and comparative genomics of the fungal order Sordariales.</title>
        <authorList>
            <person name="Hensen N."/>
            <person name="Bonometti L."/>
            <person name="Westerberg I."/>
            <person name="Brannstrom I.O."/>
            <person name="Guillou S."/>
            <person name="Cros-Aarteil S."/>
            <person name="Calhoun S."/>
            <person name="Haridas S."/>
            <person name="Kuo A."/>
            <person name="Mondo S."/>
            <person name="Pangilinan J."/>
            <person name="Riley R."/>
            <person name="LaButti K."/>
            <person name="Andreopoulos B."/>
            <person name="Lipzen A."/>
            <person name="Chen C."/>
            <person name="Yan M."/>
            <person name="Daum C."/>
            <person name="Ng V."/>
            <person name="Clum A."/>
            <person name="Steindorff A."/>
            <person name="Ohm R.A."/>
            <person name="Martin F."/>
            <person name="Silar P."/>
            <person name="Natvig D.O."/>
            <person name="Lalanne C."/>
            <person name="Gautier V."/>
            <person name="Ament-Velasquez S.L."/>
            <person name="Kruys A."/>
            <person name="Hutchinson M.I."/>
            <person name="Powell A.J."/>
            <person name="Barry K."/>
            <person name="Miller A.N."/>
            <person name="Grigoriev I.V."/>
            <person name="Debuchy R."/>
            <person name="Gladieux P."/>
            <person name="Hiltunen Thoren M."/>
            <person name="Johannesson H."/>
        </authorList>
    </citation>
    <scope>NUCLEOTIDE SEQUENCE</scope>
    <source>
        <strain evidence="2">CBS 118394</strain>
    </source>
</reference>
<accession>A0AAE0LZA4</accession>
<dbReference type="AlphaFoldDB" id="A0AAE0LZA4"/>
<feature type="chain" id="PRO_5042144041" description="Cerato-platanin" evidence="1">
    <location>
        <begin position="29"/>
        <end position="267"/>
    </location>
</feature>
<feature type="signal peptide" evidence="1">
    <location>
        <begin position="1"/>
        <end position="28"/>
    </location>
</feature>
<organism evidence="2 3">
    <name type="scientific">Apodospora peruviana</name>
    <dbReference type="NCBI Taxonomy" id="516989"/>
    <lineage>
        <taxon>Eukaryota</taxon>
        <taxon>Fungi</taxon>
        <taxon>Dikarya</taxon>
        <taxon>Ascomycota</taxon>
        <taxon>Pezizomycotina</taxon>
        <taxon>Sordariomycetes</taxon>
        <taxon>Sordariomycetidae</taxon>
        <taxon>Sordariales</taxon>
        <taxon>Lasiosphaeriaceae</taxon>
        <taxon>Apodospora</taxon>
    </lineage>
</organism>
<keyword evidence="3" id="KW-1185">Reference proteome</keyword>
<name>A0AAE0LZA4_9PEZI</name>
<evidence type="ECO:0000313" key="3">
    <source>
        <dbReference type="Proteomes" id="UP001283341"/>
    </source>
</evidence>
<dbReference type="PANTHER" id="PTHR38850">
    <property type="entry name" value="CERATO-PLATANIN"/>
    <property type="match status" value="1"/>
</dbReference>
<comment type="caution">
    <text evidence="2">The sequence shown here is derived from an EMBL/GenBank/DDBJ whole genome shotgun (WGS) entry which is preliminary data.</text>
</comment>
<dbReference type="EMBL" id="JAUEDM010000008">
    <property type="protein sequence ID" value="KAK3313173.1"/>
    <property type="molecule type" value="Genomic_DNA"/>
</dbReference>
<evidence type="ECO:0000256" key="1">
    <source>
        <dbReference type="SAM" id="SignalP"/>
    </source>
</evidence>
<evidence type="ECO:0008006" key="4">
    <source>
        <dbReference type="Google" id="ProtNLM"/>
    </source>
</evidence>
<evidence type="ECO:0000313" key="2">
    <source>
        <dbReference type="EMBL" id="KAK3313173.1"/>
    </source>
</evidence>
<keyword evidence="1" id="KW-0732">Signal</keyword>
<proteinExistence type="predicted"/>
<reference evidence="2" key="2">
    <citation type="submission" date="2023-06" db="EMBL/GenBank/DDBJ databases">
        <authorList>
            <consortium name="Lawrence Berkeley National Laboratory"/>
            <person name="Haridas S."/>
            <person name="Hensen N."/>
            <person name="Bonometti L."/>
            <person name="Westerberg I."/>
            <person name="Brannstrom I.O."/>
            <person name="Guillou S."/>
            <person name="Cros-Aarteil S."/>
            <person name="Calhoun S."/>
            <person name="Kuo A."/>
            <person name="Mondo S."/>
            <person name="Pangilinan J."/>
            <person name="Riley R."/>
            <person name="Labutti K."/>
            <person name="Andreopoulos B."/>
            <person name="Lipzen A."/>
            <person name="Chen C."/>
            <person name="Yanf M."/>
            <person name="Daum C."/>
            <person name="Ng V."/>
            <person name="Clum A."/>
            <person name="Steindorff A."/>
            <person name="Ohm R."/>
            <person name="Martin F."/>
            <person name="Silar P."/>
            <person name="Natvig D."/>
            <person name="Lalanne C."/>
            <person name="Gautier V."/>
            <person name="Ament-Velasquez S.L."/>
            <person name="Kruys A."/>
            <person name="Hutchinson M.I."/>
            <person name="Powell A.J."/>
            <person name="Barry K."/>
            <person name="Miller A.N."/>
            <person name="Grigoriev I.V."/>
            <person name="Debuchy R."/>
            <person name="Gladieux P."/>
            <person name="Thoren M.H."/>
            <person name="Johannesson H."/>
        </authorList>
    </citation>
    <scope>NUCLEOTIDE SEQUENCE</scope>
    <source>
        <strain evidence="2">CBS 118394</strain>
    </source>
</reference>
<dbReference type="Proteomes" id="UP001283341">
    <property type="component" value="Unassembled WGS sequence"/>
</dbReference>
<dbReference type="PANTHER" id="PTHR38850:SF2">
    <property type="entry name" value="CERATO-PLATANIN"/>
    <property type="match status" value="1"/>
</dbReference>
<protein>
    <recommendedName>
        <fullName evidence="4">Cerato-platanin</fullName>
    </recommendedName>
</protein>